<comment type="caution">
    <text evidence="8">The sequence shown here is derived from an EMBL/GenBank/DDBJ whole genome shotgun (WGS) entry which is preliminary data.</text>
</comment>
<reference evidence="8" key="2">
    <citation type="submission" date="2023-05" db="EMBL/GenBank/DDBJ databases">
        <authorList>
            <consortium name="Lawrence Berkeley National Laboratory"/>
            <person name="Steindorff A."/>
            <person name="Hensen N."/>
            <person name="Bonometti L."/>
            <person name="Westerberg I."/>
            <person name="Brannstrom I.O."/>
            <person name="Guillou S."/>
            <person name="Cros-Aarteil S."/>
            <person name="Calhoun S."/>
            <person name="Haridas S."/>
            <person name="Kuo A."/>
            <person name="Mondo S."/>
            <person name="Pangilinan J."/>
            <person name="Riley R."/>
            <person name="Labutti K."/>
            <person name="Andreopoulos B."/>
            <person name="Lipzen A."/>
            <person name="Chen C."/>
            <person name="Yanf M."/>
            <person name="Daum C."/>
            <person name="Ng V."/>
            <person name="Clum A."/>
            <person name="Ohm R."/>
            <person name="Martin F."/>
            <person name="Silar P."/>
            <person name="Natvig D."/>
            <person name="Lalanne C."/>
            <person name="Gautier V."/>
            <person name="Ament-Velasquez S.L."/>
            <person name="Kruys A."/>
            <person name="Hutchinson M.I."/>
            <person name="Powell A.J."/>
            <person name="Barry K."/>
            <person name="Miller A.N."/>
            <person name="Grigoriev I.V."/>
            <person name="Debuchy R."/>
            <person name="Gladieux P."/>
            <person name="Thoren M.H."/>
            <person name="Johannesson H."/>
        </authorList>
    </citation>
    <scope>NUCLEOTIDE SEQUENCE</scope>
    <source>
        <strain evidence="8">PSN243</strain>
    </source>
</reference>
<dbReference type="Pfam" id="PF20684">
    <property type="entry name" value="Fung_rhodopsin"/>
    <property type="match status" value="1"/>
</dbReference>
<evidence type="ECO:0000256" key="2">
    <source>
        <dbReference type="ARBA" id="ARBA00022692"/>
    </source>
</evidence>
<dbReference type="InterPro" id="IPR049326">
    <property type="entry name" value="Rhodopsin_dom_fungi"/>
</dbReference>
<protein>
    <recommendedName>
        <fullName evidence="7">Rhodopsin domain-containing protein</fullName>
    </recommendedName>
</protein>
<dbReference type="PANTHER" id="PTHR33048">
    <property type="entry name" value="PTH11-LIKE INTEGRAL MEMBRANE PROTEIN (AFU_ORTHOLOGUE AFUA_5G11245)"/>
    <property type="match status" value="1"/>
</dbReference>
<comment type="subcellular location">
    <subcellularLocation>
        <location evidence="1">Membrane</location>
        <topology evidence="1">Multi-pass membrane protein</topology>
    </subcellularLocation>
</comment>
<feature type="transmembrane region" description="Helical" evidence="6">
    <location>
        <begin position="89"/>
        <end position="107"/>
    </location>
</feature>
<evidence type="ECO:0000256" key="1">
    <source>
        <dbReference type="ARBA" id="ARBA00004141"/>
    </source>
</evidence>
<dbReference type="PANTHER" id="PTHR33048:SF42">
    <property type="entry name" value="INTEGRAL MEMBRANE PROTEIN"/>
    <property type="match status" value="1"/>
</dbReference>
<keyword evidence="9" id="KW-1185">Reference proteome</keyword>
<feature type="transmembrane region" description="Helical" evidence="6">
    <location>
        <begin position="119"/>
        <end position="142"/>
    </location>
</feature>
<dbReference type="InterPro" id="IPR052337">
    <property type="entry name" value="SAT4-like"/>
</dbReference>
<name>A0AAV9GCY0_9PEZI</name>
<dbReference type="GO" id="GO:0016020">
    <property type="term" value="C:membrane"/>
    <property type="evidence" value="ECO:0007669"/>
    <property type="project" value="UniProtKB-SubCell"/>
</dbReference>
<evidence type="ECO:0000313" key="9">
    <source>
        <dbReference type="Proteomes" id="UP001321760"/>
    </source>
</evidence>
<evidence type="ECO:0000256" key="4">
    <source>
        <dbReference type="ARBA" id="ARBA00023136"/>
    </source>
</evidence>
<keyword evidence="4 6" id="KW-0472">Membrane</keyword>
<proteinExistence type="inferred from homology"/>
<comment type="similarity">
    <text evidence="5">Belongs to the SAT4 family.</text>
</comment>
<evidence type="ECO:0000313" key="8">
    <source>
        <dbReference type="EMBL" id="KAK4446318.1"/>
    </source>
</evidence>
<gene>
    <name evidence="8" type="ORF">QBC34DRAFT_331839</name>
</gene>
<evidence type="ECO:0000259" key="7">
    <source>
        <dbReference type="Pfam" id="PF20684"/>
    </source>
</evidence>
<dbReference type="AlphaFoldDB" id="A0AAV9GCY0"/>
<dbReference type="Proteomes" id="UP001321760">
    <property type="component" value="Unassembled WGS sequence"/>
</dbReference>
<dbReference type="EMBL" id="MU865958">
    <property type="protein sequence ID" value="KAK4446318.1"/>
    <property type="molecule type" value="Genomic_DNA"/>
</dbReference>
<accession>A0AAV9GCY0</accession>
<keyword evidence="3 6" id="KW-1133">Transmembrane helix</keyword>
<feature type="transmembrane region" description="Helical" evidence="6">
    <location>
        <begin position="162"/>
        <end position="188"/>
    </location>
</feature>
<feature type="domain" description="Rhodopsin" evidence="7">
    <location>
        <begin position="32"/>
        <end position="261"/>
    </location>
</feature>
<evidence type="ECO:0000256" key="6">
    <source>
        <dbReference type="SAM" id="Phobius"/>
    </source>
</evidence>
<feature type="transmembrane region" description="Helical" evidence="6">
    <location>
        <begin position="234"/>
        <end position="261"/>
    </location>
</feature>
<feature type="transmembrane region" description="Helical" evidence="6">
    <location>
        <begin position="200"/>
        <end position="222"/>
    </location>
</feature>
<evidence type="ECO:0000256" key="5">
    <source>
        <dbReference type="ARBA" id="ARBA00038359"/>
    </source>
</evidence>
<organism evidence="8 9">
    <name type="scientific">Podospora aff. communis PSN243</name>
    <dbReference type="NCBI Taxonomy" id="3040156"/>
    <lineage>
        <taxon>Eukaryota</taxon>
        <taxon>Fungi</taxon>
        <taxon>Dikarya</taxon>
        <taxon>Ascomycota</taxon>
        <taxon>Pezizomycotina</taxon>
        <taxon>Sordariomycetes</taxon>
        <taxon>Sordariomycetidae</taxon>
        <taxon>Sordariales</taxon>
        <taxon>Podosporaceae</taxon>
        <taxon>Podospora</taxon>
    </lineage>
</organism>
<reference evidence="8" key="1">
    <citation type="journal article" date="2023" name="Mol. Phylogenet. Evol.">
        <title>Genome-scale phylogeny and comparative genomics of the fungal order Sordariales.</title>
        <authorList>
            <person name="Hensen N."/>
            <person name="Bonometti L."/>
            <person name="Westerberg I."/>
            <person name="Brannstrom I.O."/>
            <person name="Guillou S."/>
            <person name="Cros-Aarteil S."/>
            <person name="Calhoun S."/>
            <person name="Haridas S."/>
            <person name="Kuo A."/>
            <person name="Mondo S."/>
            <person name="Pangilinan J."/>
            <person name="Riley R."/>
            <person name="LaButti K."/>
            <person name="Andreopoulos B."/>
            <person name="Lipzen A."/>
            <person name="Chen C."/>
            <person name="Yan M."/>
            <person name="Daum C."/>
            <person name="Ng V."/>
            <person name="Clum A."/>
            <person name="Steindorff A."/>
            <person name="Ohm R.A."/>
            <person name="Martin F."/>
            <person name="Silar P."/>
            <person name="Natvig D.O."/>
            <person name="Lalanne C."/>
            <person name="Gautier V."/>
            <person name="Ament-Velasquez S.L."/>
            <person name="Kruys A."/>
            <person name="Hutchinson M.I."/>
            <person name="Powell A.J."/>
            <person name="Barry K."/>
            <person name="Miller A.N."/>
            <person name="Grigoriev I.V."/>
            <person name="Debuchy R."/>
            <person name="Gladieux P."/>
            <person name="Hiltunen Thoren M."/>
            <person name="Johannesson H."/>
        </authorList>
    </citation>
    <scope>NUCLEOTIDE SEQUENCE</scope>
    <source>
        <strain evidence="8">PSN243</strain>
    </source>
</reference>
<feature type="non-terminal residue" evidence="8">
    <location>
        <position position="266"/>
    </location>
</feature>
<evidence type="ECO:0000256" key="3">
    <source>
        <dbReference type="ARBA" id="ARBA00022989"/>
    </source>
</evidence>
<sequence>MSSAVPGIGDKSLETNVAVWMLVASSGSFLGLRLWLRQKSAKLWWDDFVLTVSWVILLIGAALISRIIAVGNRTRDERRFFFLLQNTSVTLTTIATSWTKVAFALTLTRIARHKVQLCFLWFIVVTANLVLIPGIISTWVPACGDPRARFRPVNYMCYDLAILQYMGGATMTYMGVCDILLALFPFFVVRKLQLQTREKVGLTIAMSLGAITGVFVVIRVFLQVVQGDFNFDFMIFMSIFAFLEPCVAIILQVVPIFRVFILRVSR</sequence>
<feature type="transmembrane region" description="Helical" evidence="6">
    <location>
        <begin position="48"/>
        <end position="69"/>
    </location>
</feature>
<feature type="transmembrane region" description="Helical" evidence="6">
    <location>
        <begin position="17"/>
        <end position="36"/>
    </location>
</feature>
<keyword evidence="2 6" id="KW-0812">Transmembrane</keyword>